<evidence type="ECO:0000259" key="2">
    <source>
        <dbReference type="SMART" id="SM00563"/>
    </source>
</evidence>
<feature type="transmembrane region" description="Helical" evidence="1">
    <location>
        <begin position="358"/>
        <end position="376"/>
    </location>
</feature>
<reference evidence="3 4" key="1">
    <citation type="submission" date="2019-04" db="EMBL/GenBank/DDBJ databases">
        <title>Pedobacter sp. AR-3-17 sp. nov., isolated from Arctic soil.</title>
        <authorList>
            <person name="Dahal R.H."/>
            <person name="Kim D.-U."/>
        </authorList>
    </citation>
    <scope>NUCLEOTIDE SEQUENCE [LARGE SCALE GENOMIC DNA]</scope>
    <source>
        <strain evidence="3 4">AR-3-17</strain>
    </source>
</reference>
<evidence type="ECO:0000313" key="3">
    <source>
        <dbReference type="EMBL" id="TKB97727.1"/>
    </source>
</evidence>
<dbReference type="Proteomes" id="UP000308181">
    <property type="component" value="Unassembled WGS sequence"/>
</dbReference>
<feature type="domain" description="Phospholipid/glycerol acyltransferase" evidence="2">
    <location>
        <begin position="35"/>
        <end position="158"/>
    </location>
</feature>
<dbReference type="SUPFAM" id="SSF69593">
    <property type="entry name" value="Glycerol-3-phosphate (1)-acyltransferase"/>
    <property type="match status" value="1"/>
</dbReference>
<name>A0A4V5NX86_9SPHI</name>
<dbReference type="InterPro" id="IPR002123">
    <property type="entry name" value="Plipid/glycerol_acylTrfase"/>
</dbReference>
<dbReference type="GO" id="GO:0016287">
    <property type="term" value="F:glycerone-phosphate O-acyltransferase activity"/>
    <property type="evidence" value="ECO:0007669"/>
    <property type="project" value="TreeGrafter"/>
</dbReference>
<evidence type="ECO:0000313" key="4">
    <source>
        <dbReference type="Proteomes" id="UP000308181"/>
    </source>
</evidence>
<keyword evidence="1" id="KW-1133">Transmembrane helix</keyword>
<dbReference type="PANTHER" id="PTHR31605:SF0">
    <property type="entry name" value="GLYCEROL-3-PHOSPHATE O-ACYLTRANSFERASE 1"/>
    <property type="match status" value="1"/>
</dbReference>
<dbReference type="AlphaFoldDB" id="A0A4V5NX86"/>
<gene>
    <name evidence="3" type="ORF">FA046_10210</name>
</gene>
<dbReference type="GO" id="GO:0008654">
    <property type="term" value="P:phospholipid biosynthetic process"/>
    <property type="evidence" value="ECO:0007669"/>
    <property type="project" value="TreeGrafter"/>
</dbReference>
<dbReference type="OrthoDB" id="9806008at2"/>
<organism evidence="3 4">
    <name type="scientific">Pedobacter cryophilus</name>
    <dbReference type="NCBI Taxonomy" id="2571271"/>
    <lineage>
        <taxon>Bacteria</taxon>
        <taxon>Pseudomonadati</taxon>
        <taxon>Bacteroidota</taxon>
        <taxon>Sphingobacteriia</taxon>
        <taxon>Sphingobacteriales</taxon>
        <taxon>Sphingobacteriaceae</taxon>
        <taxon>Pedobacter</taxon>
    </lineage>
</organism>
<keyword evidence="1" id="KW-0812">Transmembrane</keyword>
<dbReference type="EMBL" id="SWBP01000003">
    <property type="protein sequence ID" value="TKB97727.1"/>
    <property type="molecule type" value="Genomic_DNA"/>
</dbReference>
<dbReference type="InterPro" id="IPR052744">
    <property type="entry name" value="GPAT/DAPAT"/>
</dbReference>
<sequence>MLYNLFYYLLKLSCYLYFRKIRLYQTQNIPSKNPLIVCANHGNSFMDAILIAVLFKRKLHFLARADAFNSPFKRWFLSKINMMPIYRIKDGRDEVKNNDAIFEKCQRILENNGAILIFPEGNCVVEKRLRTFKAGFVQLAYEAKTDGLQILPVTLNYSKPLEFYTDVSLDFSKPIDVLKIKKQAQDDYIRFSKALIAETRVRISERMIVIPNQEEDEFYEQFLELTKNNLKEGFLIDQLKAIKFLNELKTDNLLFYNNLKEKLKHYFNQLSHHQITDEAVVFSDNYNQNLLFLTYSFYLFGVIIHYLPTSIIRYIVCNYIKEIQFKSAVRMVIGMFIYLIYVPILVVLASLFFDFGSIYLFGLLYFYNANFHQIKLMKQAYLMKSKNVNFVEEREKLIKSLNL</sequence>
<dbReference type="GO" id="GO:0004366">
    <property type="term" value="F:glycerol-3-phosphate O-acyltransferase activity"/>
    <property type="evidence" value="ECO:0007669"/>
    <property type="project" value="TreeGrafter"/>
</dbReference>
<comment type="caution">
    <text evidence="3">The sequence shown here is derived from an EMBL/GenBank/DDBJ whole genome shotgun (WGS) entry which is preliminary data.</text>
</comment>
<dbReference type="PANTHER" id="PTHR31605">
    <property type="entry name" value="GLYCEROL-3-PHOSPHATE O-ACYLTRANSFERASE 1"/>
    <property type="match status" value="1"/>
</dbReference>
<keyword evidence="4" id="KW-1185">Reference proteome</keyword>
<evidence type="ECO:0000256" key="1">
    <source>
        <dbReference type="SAM" id="Phobius"/>
    </source>
</evidence>
<feature type="transmembrane region" description="Helical" evidence="1">
    <location>
        <begin position="295"/>
        <end position="316"/>
    </location>
</feature>
<accession>A0A4V5NX86</accession>
<protein>
    <recommendedName>
        <fullName evidence="2">Phospholipid/glycerol acyltransferase domain-containing protein</fullName>
    </recommendedName>
</protein>
<dbReference type="Pfam" id="PF01553">
    <property type="entry name" value="Acyltransferase"/>
    <property type="match status" value="1"/>
</dbReference>
<dbReference type="SMART" id="SM00563">
    <property type="entry name" value="PlsC"/>
    <property type="match status" value="1"/>
</dbReference>
<dbReference type="RefSeq" id="WP_136826302.1">
    <property type="nucleotide sequence ID" value="NZ_SWBP01000003.1"/>
</dbReference>
<proteinExistence type="predicted"/>
<feature type="transmembrane region" description="Helical" evidence="1">
    <location>
        <begin position="328"/>
        <end position="352"/>
    </location>
</feature>
<keyword evidence="1" id="KW-0472">Membrane</keyword>